<dbReference type="Proteomes" id="UP000283880">
    <property type="component" value="Unassembled WGS sequence"/>
</dbReference>
<feature type="domain" description="HTH cro/C1-type" evidence="1">
    <location>
        <begin position="42"/>
        <end position="101"/>
    </location>
</feature>
<evidence type="ECO:0000313" key="2">
    <source>
        <dbReference type="EMBL" id="RGX28771.1"/>
    </source>
</evidence>
<dbReference type="EMBL" id="QSBM01000010">
    <property type="protein sequence ID" value="RGX28771.1"/>
    <property type="molecule type" value="Genomic_DNA"/>
</dbReference>
<dbReference type="InterPro" id="IPR010982">
    <property type="entry name" value="Lambda_DNA-bd_dom_sf"/>
</dbReference>
<accession>A0A413FEB2</accession>
<dbReference type="GO" id="GO:0003677">
    <property type="term" value="F:DNA binding"/>
    <property type="evidence" value="ECO:0007669"/>
    <property type="project" value="InterPro"/>
</dbReference>
<comment type="caution">
    <text evidence="2">The sequence shown here is derived from an EMBL/GenBank/DDBJ whole genome shotgun (WGS) entry which is preliminary data.</text>
</comment>
<evidence type="ECO:0000259" key="1">
    <source>
        <dbReference type="PROSITE" id="PS50943"/>
    </source>
</evidence>
<dbReference type="PANTHER" id="PTHR43236">
    <property type="entry name" value="ANTITOXIN HIGA1"/>
    <property type="match status" value="1"/>
</dbReference>
<sequence length="377" mass="43164">MIAADMPGTIELTSIFHYNKNSRVVQEQIKGIEAMVCNGNRIKLMRLANCLSLQQLADALSANSVPISRAALSYYETGKTVPAEATINVLAKELGTIPAFFYKQDWVDFELRIFQDLNLIPSRQQELYAFIQVEMERHLEIDHALGIRSAFEIPVPQKLRADQHAQIEEFIGGIRAKWGVGINPISSVCSILESQGWYLISSTRQFGSLDIGGYEVSTRIPFLLYHPNYFVDDFRYSVLQQVGYFYLQGGDKEETELLVQRFARGILFSREQAVLEFGPKRTKISAKELSMVKQKYGISKRILMIRLHELGIIDDECYENFDTHLRQHSFLKREKAIGDTLHFYEVPTAYDIKALRAQAEGILPEETVEYFMAIQNR</sequence>
<dbReference type="PANTHER" id="PTHR43236:SF1">
    <property type="entry name" value="BLL7220 PROTEIN"/>
    <property type="match status" value="1"/>
</dbReference>
<organism evidence="2 3">
    <name type="scientific">Enterocloster asparagiformis</name>
    <dbReference type="NCBI Taxonomy" id="333367"/>
    <lineage>
        <taxon>Bacteria</taxon>
        <taxon>Bacillati</taxon>
        <taxon>Bacillota</taxon>
        <taxon>Clostridia</taxon>
        <taxon>Lachnospirales</taxon>
        <taxon>Lachnospiraceae</taxon>
        <taxon>Enterocloster</taxon>
    </lineage>
</organism>
<dbReference type="CDD" id="cd00093">
    <property type="entry name" value="HTH_XRE"/>
    <property type="match status" value="1"/>
</dbReference>
<protein>
    <submittedName>
        <fullName evidence="2">XRE family transcriptional regulator</fullName>
    </submittedName>
</protein>
<dbReference type="InterPro" id="IPR052345">
    <property type="entry name" value="Rad_response_metalloprotease"/>
</dbReference>
<dbReference type="PROSITE" id="PS50943">
    <property type="entry name" value="HTH_CROC1"/>
    <property type="match status" value="1"/>
</dbReference>
<dbReference type="AlphaFoldDB" id="A0A413FEB2"/>
<proteinExistence type="predicted"/>
<dbReference type="Gene3D" id="1.10.260.40">
    <property type="entry name" value="lambda repressor-like DNA-binding domains"/>
    <property type="match status" value="1"/>
</dbReference>
<gene>
    <name evidence="2" type="ORF">DWV29_14255</name>
</gene>
<name>A0A413FEB2_9FIRM</name>
<evidence type="ECO:0000313" key="3">
    <source>
        <dbReference type="Proteomes" id="UP000283880"/>
    </source>
</evidence>
<reference evidence="2 3" key="1">
    <citation type="submission" date="2018-08" db="EMBL/GenBank/DDBJ databases">
        <title>A genome reference for cultivated species of the human gut microbiota.</title>
        <authorList>
            <person name="Zou Y."/>
            <person name="Xue W."/>
            <person name="Luo G."/>
        </authorList>
    </citation>
    <scope>NUCLEOTIDE SEQUENCE [LARGE SCALE GENOMIC DNA]</scope>
    <source>
        <strain evidence="2 3">AF04-15</strain>
    </source>
</reference>
<dbReference type="SUPFAM" id="SSF47413">
    <property type="entry name" value="lambda repressor-like DNA-binding domains"/>
    <property type="match status" value="1"/>
</dbReference>
<dbReference type="InterPro" id="IPR001387">
    <property type="entry name" value="Cro/C1-type_HTH"/>
</dbReference>